<sequence length="126" mass="13761">MNRNHSHRPLTTWALYFCVLFNVFSCGLGHGQALGFALIGISGVFCSLGGDTSTLQAEEGSALVTEELSSPFACPLCSASFFCLLFLFGVFWLLARANRRLINAEVRTEAPPRYCWPSANPRASPL</sequence>
<dbReference type="Proteomes" id="UP000268230">
    <property type="component" value="Chromosome"/>
</dbReference>
<protein>
    <submittedName>
        <fullName evidence="2">DUF2946 domain-containing protein</fullName>
    </submittedName>
</protein>
<dbReference type="KEGG" id="pory:EJA05_17340"/>
<feature type="transmembrane region" description="Helical" evidence="1">
    <location>
        <begin position="12"/>
        <end position="28"/>
    </location>
</feature>
<organism evidence="2 3">
    <name type="scientific">Pseudomonas entomophila</name>
    <dbReference type="NCBI Taxonomy" id="312306"/>
    <lineage>
        <taxon>Bacteria</taxon>
        <taxon>Pseudomonadati</taxon>
        <taxon>Pseudomonadota</taxon>
        <taxon>Gammaproteobacteria</taxon>
        <taxon>Pseudomonadales</taxon>
        <taxon>Pseudomonadaceae</taxon>
        <taxon>Pseudomonas</taxon>
    </lineage>
</organism>
<dbReference type="OrthoDB" id="7017304at2"/>
<evidence type="ECO:0000313" key="2">
    <source>
        <dbReference type="EMBL" id="AZL69371.1"/>
    </source>
</evidence>
<reference evidence="2 3" key="1">
    <citation type="submission" date="2018-12" db="EMBL/GenBank/DDBJ databases">
        <authorList>
            <person name="Li S."/>
            <person name="Yang R."/>
            <person name="Chen G."/>
            <person name="Zou L."/>
            <person name="Zhang C."/>
            <person name="Chen Y."/>
            <person name="Liu Z."/>
            <person name="Li Y."/>
            <person name="Yan Y."/>
            <person name="Huang M."/>
            <person name="Chen T."/>
        </authorList>
    </citation>
    <scope>NUCLEOTIDE SEQUENCE [LARGE SCALE GENOMIC DNA]</scope>
    <source>
        <strain evidence="2 3">1257</strain>
    </source>
</reference>
<evidence type="ECO:0000256" key="1">
    <source>
        <dbReference type="SAM" id="Phobius"/>
    </source>
</evidence>
<gene>
    <name evidence="2" type="ORF">EJA05_17340</name>
</gene>
<dbReference type="InterPro" id="IPR021333">
    <property type="entry name" value="DUF2946"/>
</dbReference>
<evidence type="ECO:0000313" key="3">
    <source>
        <dbReference type="Proteomes" id="UP000268230"/>
    </source>
</evidence>
<proteinExistence type="predicted"/>
<keyword evidence="1" id="KW-1133">Transmembrane helix</keyword>
<dbReference type="EMBL" id="CP034338">
    <property type="protein sequence ID" value="AZL69371.1"/>
    <property type="molecule type" value="Genomic_DNA"/>
</dbReference>
<keyword evidence="1" id="KW-0812">Transmembrane</keyword>
<name>A0A3S8UM46_9PSED</name>
<accession>A0A3S8UM46</accession>
<feature type="transmembrane region" description="Helical" evidence="1">
    <location>
        <begin position="70"/>
        <end position="94"/>
    </location>
</feature>
<dbReference type="Pfam" id="PF11162">
    <property type="entry name" value="DUF2946"/>
    <property type="match status" value="1"/>
</dbReference>
<keyword evidence="1" id="KW-0472">Membrane</keyword>
<dbReference type="AlphaFoldDB" id="A0A3S8UM46"/>